<dbReference type="Proteomes" id="UP000199542">
    <property type="component" value="Unassembled WGS sequence"/>
</dbReference>
<dbReference type="InterPro" id="IPR029063">
    <property type="entry name" value="SAM-dependent_MTases_sf"/>
</dbReference>
<comment type="similarity">
    <text evidence="1">Belongs to the methyltransferase superfamily.</text>
</comment>
<dbReference type="EMBL" id="FMTM01000006">
    <property type="protein sequence ID" value="SCW70700.1"/>
    <property type="molecule type" value="Genomic_DNA"/>
</dbReference>
<evidence type="ECO:0000259" key="4">
    <source>
        <dbReference type="Pfam" id="PF08241"/>
    </source>
</evidence>
<dbReference type="InterPro" id="IPR013216">
    <property type="entry name" value="Methyltransf_11"/>
</dbReference>
<dbReference type="GO" id="GO:0032259">
    <property type="term" value="P:methylation"/>
    <property type="evidence" value="ECO:0007669"/>
    <property type="project" value="UniProtKB-KW"/>
</dbReference>
<name>A0A1G4SNF6_9HYPH</name>
<evidence type="ECO:0000256" key="2">
    <source>
        <dbReference type="ARBA" id="ARBA00022603"/>
    </source>
</evidence>
<keyword evidence="2 5" id="KW-0489">Methyltransferase</keyword>
<dbReference type="Gene3D" id="3.40.50.150">
    <property type="entry name" value="Vaccinia Virus protein VP39"/>
    <property type="match status" value="1"/>
</dbReference>
<gene>
    <name evidence="5" type="ORF">SAMN02927900_04004</name>
</gene>
<dbReference type="AlphaFoldDB" id="A0A1G4SNF6"/>
<evidence type="ECO:0000313" key="5">
    <source>
        <dbReference type="EMBL" id="SCW70700.1"/>
    </source>
</evidence>
<proteinExistence type="inferred from homology"/>
<protein>
    <submittedName>
        <fullName evidence="5">Methyltransferase domain-containing protein</fullName>
    </submittedName>
</protein>
<feature type="domain" description="Methyltransferase type 11" evidence="4">
    <location>
        <begin position="50"/>
        <end position="141"/>
    </location>
</feature>
<reference evidence="5 6" key="1">
    <citation type="submission" date="2016-10" db="EMBL/GenBank/DDBJ databases">
        <authorList>
            <person name="de Groot N.N."/>
        </authorList>
    </citation>
    <scope>NUCLEOTIDE SEQUENCE [LARGE SCALE GENOMIC DNA]</scope>
    <source>
        <strain evidence="5 6">CGMCC 1.3401</strain>
    </source>
</reference>
<organism evidence="5 6">
    <name type="scientific">Rhizobium mongolense subsp. loessense</name>
    <dbReference type="NCBI Taxonomy" id="158890"/>
    <lineage>
        <taxon>Bacteria</taxon>
        <taxon>Pseudomonadati</taxon>
        <taxon>Pseudomonadota</taxon>
        <taxon>Alphaproteobacteria</taxon>
        <taxon>Hyphomicrobiales</taxon>
        <taxon>Rhizobiaceae</taxon>
        <taxon>Rhizobium/Agrobacterium group</taxon>
        <taxon>Rhizobium</taxon>
    </lineage>
</organism>
<dbReference type="CDD" id="cd02440">
    <property type="entry name" value="AdoMet_MTases"/>
    <property type="match status" value="1"/>
</dbReference>
<dbReference type="SUPFAM" id="SSF53335">
    <property type="entry name" value="S-adenosyl-L-methionine-dependent methyltransferases"/>
    <property type="match status" value="1"/>
</dbReference>
<dbReference type="PANTHER" id="PTHR44942:SF4">
    <property type="entry name" value="METHYLTRANSFERASE TYPE 11 DOMAIN-CONTAINING PROTEIN"/>
    <property type="match status" value="1"/>
</dbReference>
<sequence length="253" mass="27574">MTVRGLDRVFGRVAFGTDPSNYHAARPRYPEETWELLRGRSDLGPGIDILEIGAGTGLATAELLAHKPRRLAAVEPDMRLADFLRTSIAVDCLQVFALPFEDANLEPASFDLVASATAFHWLDAGSALKRIHGLLRPGGGVALWWNVFGDESRPDPFHDATAHLFVGHRASLSAGGRDSPPYALDADARIREMTDAGFVPDPPEFIRWTLRLDASGVRSLYATYSNVSALRLQNGPICSMPWPKLSQGSLRAA</sequence>
<dbReference type="InterPro" id="IPR051052">
    <property type="entry name" value="Diverse_substrate_MTase"/>
</dbReference>
<keyword evidence="3 5" id="KW-0808">Transferase</keyword>
<dbReference type="GO" id="GO:0008757">
    <property type="term" value="F:S-adenosylmethionine-dependent methyltransferase activity"/>
    <property type="evidence" value="ECO:0007669"/>
    <property type="project" value="InterPro"/>
</dbReference>
<accession>A0A1G4SNF6</accession>
<dbReference type="PANTHER" id="PTHR44942">
    <property type="entry name" value="METHYLTRANSF_11 DOMAIN-CONTAINING PROTEIN"/>
    <property type="match status" value="1"/>
</dbReference>
<evidence type="ECO:0000313" key="6">
    <source>
        <dbReference type="Proteomes" id="UP000199542"/>
    </source>
</evidence>
<dbReference type="Pfam" id="PF08241">
    <property type="entry name" value="Methyltransf_11"/>
    <property type="match status" value="1"/>
</dbReference>
<evidence type="ECO:0000256" key="1">
    <source>
        <dbReference type="ARBA" id="ARBA00008361"/>
    </source>
</evidence>
<evidence type="ECO:0000256" key="3">
    <source>
        <dbReference type="ARBA" id="ARBA00022679"/>
    </source>
</evidence>